<name>A0ABP9V271_9BACT</name>
<evidence type="ECO:0000256" key="2">
    <source>
        <dbReference type="SAM" id="Phobius"/>
    </source>
</evidence>
<feature type="region of interest" description="Disordered" evidence="1">
    <location>
        <begin position="368"/>
        <end position="395"/>
    </location>
</feature>
<keyword evidence="2" id="KW-0812">Transmembrane</keyword>
<reference evidence="3 4" key="1">
    <citation type="submission" date="2024-02" db="EMBL/GenBank/DDBJ databases">
        <title>Rubritalea halochordaticola NBRC 107102.</title>
        <authorList>
            <person name="Ichikawa N."/>
            <person name="Katano-Makiyama Y."/>
            <person name="Hidaka K."/>
        </authorList>
    </citation>
    <scope>NUCLEOTIDE SEQUENCE [LARGE SCALE GENOMIC DNA]</scope>
    <source>
        <strain evidence="3 4">NBRC 107102</strain>
    </source>
</reference>
<evidence type="ECO:0000256" key="1">
    <source>
        <dbReference type="SAM" id="MobiDB-lite"/>
    </source>
</evidence>
<feature type="transmembrane region" description="Helical" evidence="2">
    <location>
        <begin position="12"/>
        <end position="34"/>
    </location>
</feature>
<feature type="compositionally biased region" description="Basic and acidic residues" evidence="1">
    <location>
        <begin position="368"/>
        <end position="387"/>
    </location>
</feature>
<sequence length="395" mass="45330">MKIFRSVREPSVAVWLKLFLLWGVLSMLGFLGYVACVSWRELSEWRFYAELFNVGNGFVCFYWASVGLLLASVHYMLLRGKGARARELGVMAVIALVVVGLGVKAEKERRTYARLSNAIYADRLRDSEELTVLYEAGDYVGLMAEMERRCAVYDAAVEELKDWDPEMLEDRLKIRRAPRHGASALFVHMQDLGDVHSKALPVDVEWFLYETVWDTNYYDQNPRNPDDPWQSVAKLMVESDHLVLRGLGLWFFGDFEAYRDFVYQKVDEGDERFLGMAAHAATRYDKDEKRVLKRMVDISRMMALRPGEEIAKSSVMGGMVLAAQKVFELGEDAGDLSQVNAALDELLLTKMVEEHPGVIELYKKMGRDADSEKYKERVAKNKSEDLKKRSKLMQR</sequence>
<feature type="transmembrane region" description="Helical" evidence="2">
    <location>
        <begin position="54"/>
        <end position="76"/>
    </location>
</feature>
<protein>
    <submittedName>
        <fullName evidence="3">Uncharacterized protein</fullName>
    </submittedName>
</protein>
<evidence type="ECO:0000313" key="4">
    <source>
        <dbReference type="Proteomes" id="UP001424741"/>
    </source>
</evidence>
<evidence type="ECO:0000313" key="3">
    <source>
        <dbReference type="EMBL" id="GAA5496014.1"/>
    </source>
</evidence>
<comment type="caution">
    <text evidence="3">The sequence shown here is derived from an EMBL/GenBank/DDBJ whole genome shotgun (WGS) entry which is preliminary data.</text>
</comment>
<organism evidence="3 4">
    <name type="scientific">Rubritalea halochordaticola</name>
    <dbReference type="NCBI Taxonomy" id="714537"/>
    <lineage>
        <taxon>Bacteria</taxon>
        <taxon>Pseudomonadati</taxon>
        <taxon>Verrucomicrobiota</taxon>
        <taxon>Verrucomicrobiia</taxon>
        <taxon>Verrucomicrobiales</taxon>
        <taxon>Rubritaleaceae</taxon>
        <taxon>Rubritalea</taxon>
    </lineage>
</organism>
<keyword evidence="2" id="KW-0472">Membrane</keyword>
<proteinExistence type="predicted"/>
<accession>A0ABP9V271</accession>
<dbReference type="Proteomes" id="UP001424741">
    <property type="component" value="Unassembled WGS sequence"/>
</dbReference>
<dbReference type="EMBL" id="BAABRL010000006">
    <property type="protein sequence ID" value="GAA5496014.1"/>
    <property type="molecule type" value="Genomic_DNA"/>
</dbReference>
<keyword evidence="4" id="KW-1185">Reference proteome</keyword>
<feature type="transmembrane region" description="Helical" evidence="2">
    <location>
        <begin position="88"/>
        <end position="105"/>
    </location>
</feature>
<keyword evidence="2" id="KW-1133">Transmembrane helix</keyword>
<gene>
    <name evidence="3" type="ORF">Rhal01_02195</name>
</gene>